<feature type="active site" evidence="9">
    <location>
        <position position="146"/>
    </location>
</feature>
<evidence type="ECO:0000256" key="2">
    <source>
        <dbReference type="ARBA" id="ARBA00022490"/>
    </source>
</evidence>
<dbReference type="PROSITE" id="PS51898">
    <property type="entry name" value="TYR_RECOMBINASE"/>
    <property type="match status" value="1"/>
</dbReference>
<dbReference type="GO" id="GO:0003677">
    <property type="term" value="F:DNA binding"/>
    <property type="evidence" value="ECO:0007669"/>
    <property type="project" value="UniProtKB-UniRule"/>
</dbReference>
<dbReference type="Pfam" id="PF02899">
    <property type="entry name" value="Phage_int_SAM_1"/>
    <property type="match status" value="1"/>
</dbReference>
<protein>
    <recommendedName>
        <fullName evidence="9">Tyrosine recombinase XerC</fullName>
    </recommendedName>
</protein>
<dbReference type="InterPro" id="IPR004107">
    <property type="entry name" value="Integrase_SAM-like_N"/>
</dbReference>
<evidence type="ECO:0000256" key="3">
    <source>
        <dbReference type="ARBA" id="ARBA00022618"/>
    </source>
</evidence>
<evidence type="ECO:0000256" key="9">
    <source>
        <dbReference type="HAMAP-Rule" id="MF_01808"/>
    </source>
</evidence>
<dbReference type="InterPro" id="IPR013762">
    <property type="entry name" value="Integrase-like_cat_sf"/>
</dbReference>
<keyword evidence="13" id="KW-1185">Reference proteome</keyword>
<dbReference type="GO" id="GO:0005737">
    <property type="term" value="C:cytoplasm"/>
    <property type="evidence" value="ECO:0007669"/>
    <property type="project" value="UniProtKB-SubCell"/>
</dbReference>
<evidence type="ECO:0000256" key="4">
    <source>
        <dbReference type="ARBA" id="ARBA00022829"/>
    </source>
</evidence>
<feature type="domain" description="Core-binding (CB)" evidence="11">
    <location>
        <begin position="1"/>
        <end position="85"/>
    </location>
</feature>
<keyword evidence="4 9" id="KW-0159">Chromosome partition</keyword>
<keyword evidence="8 9" id="KW-0131">Cell cycle</keyword>
<evidence type="ECO:0000259" key="11">
    <source>
        <dbReference type="PROSITE" id="PS51900"/>
    </source>
</evidence>
<dbReference type="GO" id="GO:0009037">
    <property type="term" value="F:tyrosine-based site-specific recombinase activity"/>
    <property type="evidence" value="ECO:0007669"/>
    <property type="project" value="UniProtKB-UniRule"/>
</dbReference>
<feature type="domain" description="Tyr recombinase" evidence="10">
    <location>
        <begin position="106"/>
        <end position="290"/>
    </location>
</feature>
<dbReference type="Gene3D" id="1.10.150.130">
    <property type="match status" value="1"/>
</dbReference>
<feature type="active site" evidence="9">
    <location>
        <position position="268"/>
    </location>
</feature>
<comment type="function">
    <text evidence="9">Site-specific tyrosine recombinase, which acts by catalyzing the cutting and rejoining of the recombining DNA molecules. The XerC-XerD complex is essential to convert dimers of the bacterial chromosome into monomers to permit their segregation at cell division. It also contributes to the segregational stability of plasmids.</text>
</comment>
<dbReference type="InterPro" id="IPR011010">
    <property type="entry name" value="DNA_brk_join_enz"/>
</dbReference>
<dbReference type="HAMAP" id="MF_01808">
    <property type="entry name" value="Recomb_XerC_XerD"/>
    <property type="match status" value="1"/>
</dbReference>
<comment type="subunit">
    <text evidence="9">Forms a cyclic heterotetrameric complex composed of two molecules of XerC and two molecules of XerD.</text>
</comment>
<proteinExistence type="inferred from homology"/>
<dbReference type="NCBIfam" id="NF001399">
    <property type="entry name" value="PRK00283.1"/>
    <property type="match status" value="1"/>
</dbReference>
<dbReference type="GO" id="GO:0006313">
    <property type="term" value="P:DNA transposition"/>
    <property type="evidence" value="ECO:0007669"/>
    <property type="project" value="UniProtKB-UniRule"/>
</dbReference>
<gene>
    <name evidence="12" type="primary">xerD</name>
    <name evidence="9" type="synonym">xerC</name>
    <name evidence="12" type="ORF">J40TS1_08550</name>
</gene>
<evidence type="ECO:0000256" key="5">
    <source>
        <dbReference type="ARBA" id="ARBA00022908"/>
    </source>
</evidence>
<dbReference type="InterPro" id="IPR002104">
    <property type="entry name" value="Integrase_catalytic"/>
</dbReference>
<dbReference type="SUPFAM" id="SSF56349">
    <property type="entry name" value="DNA breaking-rejoining enzymes"/>
    <property type="match status" value="1"/>
</dbReference>
<organism evidence="12 13">
    <name type="scientific">Paenibacillus montaniterrae</name>
    <dbReference type="NCBI Taxonomy" id="429341"/>
    <lineage>
        <taxon>Bacteria</taxon>
        <taxon>Bacillati</taxon>
        <taxon>Bacillota</taxon>
        <taxon>Bacilli</taxon>
        <taxon>Bacillales</taxon>
        <taxon>Paenibacillaceae</taxon>
        <taxon>Paenibacillus</taxon>
    </lineage>
</organism>
<dbReference type="InterPro" id="IPR010998">
    <property type="entry name" value="Integrase_recombinase_N"/>
</dbReference>
<comment type="caution">
    <text evidence="9">Lacks conserved residue(s) required for the propagation of feature annotation.</text>
</comment>
<dbReference type="RefSeq" id="WP_213513424.1">
    <property type="nucleotide sequence ID" value="NZ_BOSE01000001.1"/>
</dbReference>
<dbReference type="Gene3D" id="1.10.443.10">
    <property type="entry name" value="Intergrase catalytic core"/>
    <property type="match status" value="1"/>
</dbReference>
<feature type="active site" evidence="9">
    <location>
        <position position="245"/>
    </location>
</feature>
<dbReference type="EMBL" id="BOSE01000001">
    <property type="protein sequence ID" value="GIP15213.1"/>
    <property type="molecule type" value="Genomic_DNA"/>
</dbReference>
<evidence type="ECO:0000256" key="1">
    <source>
        <dbReference type="ARBA" id="ARBA00004496"/>
    </source>
</evidence>
<dbReference type="GO" id="GO:0007059">
    <property type="term" value="P:chromosome segregation"/>
    <property type="evidence" value="ECO:0007669"/>
    <property type="project" value="UniProtKB-UniRule"/>
</dbReference>
<keyword evidence="5 9" id="KW-0229">DNA integration</keyword>
<dbReference type="PANTHER" id="PTHR30349:SF81">
    <property type="entry name" value="TYROSINE RECOMBINASE XERC"/>
    <property type="match status" value="1"/>
</dbReference>
<evidence type="ECO:0000313" key="12">
    <source>
        <dbReference type="EMBL" id="GIP15213.1"/>
    </source>
</evidence>
<accession>A0A919YQQ0</accession>
<name>A0A919YQQ0_9BACL</name>
<comment type="similarity">
    <text evidence="9">Belongs to the 'phage' integrase family. XerC subfamily.</text>
</comment>
<dbReference type="Proteomes" id="UP000683139">
    <property type="component" value="Unassembled WGS sequence"/>
</dbReference>
<dbReference type="InterPro" id="IPR044068">
    <property type="entry name" value="CB"/>
</dbReference>
<evidence type="ECO:0000259" key="10">
    <source>
        <dbReference type="PROSITE" id="PS51898"/>
    </source>
</evidence>
<sequence length="296" mass="33876">MHEQFYEYLNVLKHERKLSVNSYQSYERDLLKFFGYLEDQAVTRWSGVHKHHLLKYVNTLKEAELKPSTIARHIVSIRALFHYLMLQDHISYDPTIYLESPKQKKQPPRTITQETTENLLNAPDTSSASGLRDKAMLELLYATGIRVSELVALNIEQVHLSLGFLQCISPSGKERIVPFGSYAKQAVEAYLSKGREQLATERTTPEVLFLNHLGTRMTRQGFWKLLKKYGSEAGIEEELTPHTLRHSVAAHLLQNGADVHAVQELLGHVDILTTMKYANLPRKAMKDAYKNAHPRA</sequence>
<dbReference type="InterPro" id="IPR023009">
    <property type="entry name" value="Tyrosine_recombinase_XerC/XerD"/>
</dbReference>
<comment type="subcellular location">
    <subcellularLocation>
        <location evidence="1 9">Cytoplasm</location>
    </subcellularLocation>
</comment>
<keyword evidence="2 9" id="KW-0963">Cytoplasm</keyword>
<comment type="caution">
    <text evidence="12">The sequence shown here is derived from an EMBL/GenBank/DDBJ whole genome shotgun (WGS) entry which is preliminary data.</text>
</comment>
<dbReference type="PANTHER" id="PTHR30349">
    <property type="entry name" value="PHAGE INTEGRASE-RELATED"/>
    <property type="match status" value="1"/>
</dbReference>
<dbReference type="AlphaFoldDB" id="A0A919YQQ0"/>
<keyword evidence="7 9" id="KW-0233">DNA recombination</keyword>
<reference evidence="12" key="1">
    <citation type="submission" date="2021-03" db="EMBL/GenBank/DDBJ databases">
        <title>Antimicrobial resistance genes in bacteria isolated from Japanese honey, and their potential for conferring macrolide and lincosamide resistance in the American foulbrood pathogen Paenibacillus larvae.</title>
        <authorList>
            <person name="Okamoto M."/>
            <person name="Kumagai M."/>
            <person name="Kanamori H."/>
            <person name="Takamatsu D."/>
        </authorList>
    </citation>
    <scope>NUCLEOTIDE SEQUENCE</scope>
    <source>
        <strain evidence="12">J40TS1</strain>
    </source>
</reference>
<dbReference type="Pfam" id="PF00589">
    <property type="entry name" value="Phage_integrase"/>
    <property type="match status" value="1"/>
</dbReference>
<dbReference type="CDD" id="cd00798">
    <property type="entry name" value="INT_XerDC_C"/>
    <property type="match status" value="1"/>
</dbReference>
<keyword evidence="3 9" id="KW-0132">Cell division</keyword>
<evidence type="ECO:0000313" key="13">
    <source>
        <dbReference type="Proteomes" id="UP000683139"/>
    </source>
</evidence>
<evidence type="ECO:0000256" key="7">
    <source>
        <dbReference type="ARBA" id="ARBA00023172"/>
    </source>
</evidence>
<dbReference type="GO" id="GO:0051301">
    <property type="term" value="P:cell division"/>
    <property type="evidence" value="ECO:0007669"/>
    <property type="project" value="UniProtKB-KW"/>
</dbReference>
<feature type="active site" evidence="9">
    <location>
        <position position="242"/>
    </location>
</feature>
<evidence type="ECO:0000256" key="6">
    <source>
        <dbReference type="ARBA" id="ARBA00023125"/>
    </source>
</evidence>
<dbReference type="PROSITE" id="PS51900">
    <property type="entry name" value="CB"/>
    <property type="match status" value="1"/>
</dbReference>
<evidence type="ECO:0000256" key="8">
    <source>
        <dbReference type="ARBA" id="ARBA00023306"/>
    </source>
</evidence>
<dbReference type="InterPro" id="IPR050090">
    <property type="entry name" value="Tyrosine_recombinase_XerCD"/>
</dbReference>
<feature type="active site" description="O-(3'-phospho-DNA)-tyrosine intermediate" evidence="9">
    <location>
        <position position="277"/>
    </location>
</feature>
<keyword evidence="6 9" id="KW-0238">DNA-binding</keyword>